<organism evidence="1 2">
    <name type="scientific">Faunimonas pinastri</name>
    <dbReference type="NCBI Taxonomy" id="1855383"/>
    <lineage>
        <taxon>Bacteria</taxon>
        <taxon>Pseudomonadati</taxon>
        <taxon>Pseudomonadota</taxon>
        <taxon>Alphaproteobacteria</taxon>
        <taxon>Hyphomicrobiales</taxon>
        <taxon>Afifellaceae</taxon>
        <taxon>Faunimonas</taxon>
    </lineage>
</organism>
<dbReference type="Proteomes" id="UP000199647">
    <property type="component" value="Unassembled WGS sequence"/>
</dbReference>
<evidence type="ECO:0000313" key="1">
    <source>
        <dbReference type="EMBL" id="SER29642.1"/>
    </source>
</evidence>
<sequence length="87" mass="9799">MPAPETTVTVRTERLKIVHPARPGPVKLYDEKWQGCESGKMVCVTPDDARKSVENKIAVGRWMTKMNGLVTYYEKQTADPEPLPAKK</sequence>
<dbReference type="EMBL" id="FOFG01000014">
    <property type="protein sequence ID" value="SER29642.1"/>
    <property type="molecule type" value="Genomic_DNA"/>
</dbReference>
<protein>
    <submittedName>
        <fullName evidence="1">Uncharacterized protein</fullName>
    </submittedName>
</protein>
<keyword evidence="2" id="KW-1185">Reference proteome</keyword>
<name>A0A1H9N128_9HYPH</name>
<reference evidence="1 2" key="1">
    <citation type="submission" date="2016-10" db="EMBL/GenBank/DDBJ databases">
        <authorList>
            <person name="de Groot N.N."/>
        </authorList>
    </citation>
    <scope>NUCLEOTIDE SEQUENCE [LARGE SCALE GENOMIC DNA]</scope>
    <source>
        <strain evidence="1 2">A52C2</strain>
    </source>
</reference>
<dbReference type="STRING" id="1855383.SAMN05216548_114138"/>
<evidence type="ECO:0000313" key="2">
    <source>
        <dbReference type="Proteomes" id="UP000199647"/>
    </source>
</evidence>
<proteinExistence type="predicted"/>
<accession>A0A1H9N128</accession>
<dbReference type="AlphaFoldDB" id="A0A1H9N128"/>
<gene>
    <name evidence="1" type="ORF">SAMN05216548_114138</name>
</gene>